<evidence type="ECO:0008006" key="3">
    <source>
        <dbReference type="Google" id="ProtNLM"/>
    </source>
</evidence>
<organism evidence="1 2">
    <name type="scientific">Candidatus Haliotispira prima</name>
    <dbReference type="NCBI Taxonomy" id="3034016"/>
    <lineage>
        <taxon>Bacteria</taxon>
        <taxon>Pseudomonadati</taxon>
        <taxon>Spirochaetota</taxon>
        <taxon>Spirochaetia</taxon>
        <taxon>Spirochaetales</taxon>
        <taxon>Spirochaetaceae</taxon>
        <taxon>Candidatus Haliotispira</taxon>
    </lineage>
</organism>
<keyword evidence="2" id="KW-1185">Reference proteome</keyword>
<dbReference type="EMBL" id="CP123443">
    <property type="protein sequence ID" value="WGK69596.1"/>
    <property type="molecule type" value="Genomic_DNA"/>
</dbReference>
<evidence type="ECO:0000313" key="2">
    <source>
        <dbReference type="Proteomes" id="UP001228690"/>
    </source>
</evidence>
<reference evidence="1 2" key="1">
    <citation type="submission" date="2023-04" db="EMBL/GenBank/DDBJ databases">
        <title>Spirochaete genome identified in red abalone sample constitutes a novel genus.</title>
        <authorList>
            <person name="Sharma S.P."/>
            <person name="Purcell C.M."/>
            <person name="Hyde J.R."/>
            <person name="Severin A.J."/>
        </authorList>
    </citation>
    <scope>NUCLEOTIDE SEQUENCE [LARGE SCALE GENOMIC DNA]</scope>
    <source>
        <strain evidence="1 2">SP-2023</strain>
    </source>
</reference>
<proteinExistence type="predicted"/>
<dbReference type="RefSeq" id="WP_326927782.1">
    <property type="nucleotide sequence ID" value="NZ_CP123443.1"/>
</dbReference>
<name>A0ABY8MIE4_9SPIO</name>
<dbReference type="Proteomes" id="UP001228690">
    <property type="component" value="Chromosome"/>
</dbReference>
<evidence type="ECO:0000313" key="1">
    <source>
        <dbReference type="EMBL" id="WGK69596.1"/>
    </source>
</evidence>
<protein>
    <recommendedName>
        <fullName evidence="3">DGQHR domain-containing protein</fullName>
    </recommendedName>
</protein>
<gene>
    <name evidence="1" type="ORF">P0082_01675</name>
</gene>
<accession>A0ABY8MIE4</accession>
<sequence length="493" mass="57240">MRLLGVLDLSFGNFITLRGLASIKDLAKISIPDVAYQRDLNSKHGEAMQDFFNAGKYTFFPEVILALDLPSDEKYSDKVNKLFENVPHTSGTYQFDSFKIGAFTKKFISEKDARSFDYFCRGELTPSKDFQLKRIDGNHRLSVAEGVNDKKIPFCIIFLKENTKKTQRVLFNNINFKTIPLTSEENLRLIFEQEGKDSDVFSDEELKDPIWFGPEYIKARELFHSISLTNLDQIQSVLQKKGKDEWMRTFILELTLIYCDDITPNKLKNALQKCDQLFKEFGEFQDNLSYQLLIVYCYYELQERSHSQFFHLWVKENHIYELQNFDHKGLIAIFDKVIEAKRRTIFLAMPFCDDAKQNYEAIKGAIKALNQQRDESLKLELIRIDKNKVGYSFTITDQILKHIEAGGYLIADISLGNQNVYYEIGYQMGLNRGKNREQNNFLLVHNKGVAKADFDKDKSFNISGISIEAATDSNDLKEKIEKQLTIYYGINYE</sequence>